<keyword evidence="3" id="KW-0804">Transcription</keyword>
<organism evidence="5 6">
    <name type="scientific">Virgibacillus halodenitrificans</name>
    <name type="common">Bacillus halodenitrificans</name>
    <dbReference type="NCBI Taxonomy" id="1482"/>
    <lineage>
        <taxon>Bacteria</taxon>
        <taxon>Bacillati</taxon>
        <taxon>Bacillota</taxon>
        <taxon>Bacilli</taxon>
        <taxon>Bacillales</taxon>
        <taxon>Bacillaceae</taxon>
        <taxon>Virgibacillus</taxon>
    </lineage>
</organism>
<evidence type="ECO:0000256" key="3">
    <source>
        <dbReference type="ARBA" id="ARBA00023163"/>
    </source>
</evidence>
<dbReference type="RefSeq" id="WP_071649631.1">
    <property type="nucleotide sequence ID" value="NZ_CP017962.1"/>
</dbReference>
<keyword evidence="2" id="KW-0238">DNA-binding</keyword>
<dbReference type="AlphaFoldDB" id="A0AAC9J111"/>
<dbReference type="PROSITE" id="PS50043">
    <property type="entry name" value="HTH_LUXR_2"/>
    <property type="match status" value="1"/>
</dbReference>
<dbReference type="Pfam" id="PF00196">
    <property type="entry name" value="GerE"/>
    <property type="match status" value="1"/>
</dbReference>
<dbReference type="PANTHER" id="PTHR44688:SF16">
    <property type="entry name" value="DNA-BINDING TRANSCRIPTIONAL ACTIVATOR DEVR_DOSR"/>
    <property type="match status" value="1"/>
</dbReference>
<keyword evidence="1" id="KW-0805">Transcription regulation</keyword>
<dbReference type="SMART" id="SM00421">
    <property type="entry name" value="HTH_LUXR"/>
    <property type="match status" value="1"/>
</dbReference>
<dbReference type="GO" id="GO:0003677">
    <property type="term" value="F:DNA binding"/>
    <property type="evidence" value="ECO:0007669"/>
    <property type="project" value="UniProtKB-KW"/>
</dbReference>
<dbReference type="PRINTS" id="PR00038">
    <property type="entry name" value="HTHLUXR"/>
</dbReference>
<dbReference type="GeneID" id="71515943"/>
<dbReference type="EMBL" id="CP017962">
    <property type="protein sequence ID" value="APC49626.1"/>
    <property type="molecule type" value="Genomic_DNA"/>
</dbReference>
<evidence type="ECO:0000256" key="2">
    <source>
        <dbReference type="ARBA" id="ARBA00023125"/>
    </source>
</evidence>
<evidence type="ECO:0000313" key="5">
    <source>
        <dbReference type="EMBL" id="APC49626.1"/>
    </source>
</evidence>
<accession>A0AAC9J111</accession>
<proteinExistence type="predicted"/>
<dbReference type="GO" id="GO:0006355">
    <property type="term" value="P:regulation of DNA-templated transcription"/>
    <property type="evidence" value="ECO:0007669"/>
    <property type="project" value="InterPro"/>
</dbReference>
<sequence length="222" mass="26273">MKEKQTNTLRQTYLEDLYELLRQQFPDISIYYATNDYKMLLTTDPVICIADVQRCPDDERDEQLETLKRERITIIALLESVMEEEAIQWIERGIDHIVWKDEIMIPSIVKIIQNMQKNRSFLPGEVVQSLMQMLGEMKEEHKEIFTYYLEDNAINLTRKEIDVAYLLKKGLKNKQIASILGLTEGTIKIHISNIYKKVGIKQRKQVIKLFEHFIQPGKERRL</sequence>
<dbReference type="InterPro" id="IPR016032">
    <property type="entry name" value="Sig_transdc_resp-reg_C-effctor"/>
</dbReference>
<dbReference type="Gene3D" id="3.40.50.2300">
    <property type="match status" value="1"/>
</dbReference>
<gene>
    <name evidence="5" type="ORF">BME96_16135</name>
</gene>
<evidence type="ECO:0000256" key="1">
    <source>
        <dbReference type="ARBA" id="ARBA00023015"/>
    </source>
</evidence>
<dbReference type="CDD" id="cd06170">
    <property type="entry name" value="LuxR_C_like"/>
    <property type="match status" value="1"/>
</dbReference>
<dbReference type="PROSITE" id="PS00622">
    <property type="entry name" value="HTH_LUXR_1"/>
    <property type="match status" value="1"/>
</dbReference>
<dbReference type="Proteomes" id="UP000182945">
    <property type="component" value="Chromosome"/>
</dbReference>
<dbReference type="KEGG" id="vhl:BME96_16135"/>
<protein>
    <recommendedName>
        <fullName evidence="4">HTH luxR-type domain-containing protein</fullName>
    </recommendedName>
</protein>
<dbReference type="PANTHER" id="PTHR44688">
    <property type="entry name" value="DNA-BINDING TRANSCRIPTIONAL ACTIVATOR DEVR_DOSR"/>
    <property type="match status" value="1"/>
</dbReference>
<name>A0AAC9J111_VIRHA</name>
<reference evidence="5 6" key="1">
    <citation type="submission" date="2016-11" db="EMBL/GenBank/DDBJ databases">
        <title>Complete genome sequencing of Virgibacillus halodenitrificans PDB-F2.</title>
        <authorList>
            <person name="Sun Z."/>
            <person name="Zhou Y."/>
            <person name="Li H."/>
        </authorList>
    </citation>
    <scope>NUCLEOTIDE SEQUENCE [LARGE SCALE GENOMIC DNA]</scope>
    <source>
        <strain evidence="5 6">PDB-F2</strain>
    </source>
</reference>
<evidence type="ECO:0000313" key="6">
    <source>
        <dbReference type="Proteomes" id="UP000182945"/>
    </source>
</evidence>
<evidence type="ECO:0000259" key="4">
    <source>
        <dbReference type="PROSITE" id="PS50043"/>
    </source>
</evidence>
<dbReference type="InterPro" id="IPR000792">
    <property type="entry name" value="Tscrpt_reg_LuxR_C"/>
</dbReference>
<feature type="domain" description="HTH luxR-type" evidence="4">
    <location>
        <begin position="149"/>
        <end position="217"/>
    </location>
</feature>
<dbReference type="SUPFAM" id="SSF46894">
    <property type="entry name" value="C-terminal effector domain of the bipartite response regulators"/>
    <property type="match status" value="1"/>
</dbReference>